<dbReference type="Pfam" id="PF02885">
    <property type="entry name" value="Glycos_trans_3N"/>
    <property type="match status" value="1"/>
</dbReference>
<dbReference type="PROSITE" id="PS00647">
    <property type="entry name" value="THYMID_PHOSPHORYLASE"/>
    <property type="match status" value="1"/>
</dbReference>
<comment type="function">
    <text evidence="2">Catalyzes phosphorolysis of the pyrimidine nucleosides uridine, thymidine and 2'-deoxyuridine with the formation of the corresponding pyrimidine base and ribose-1-phosphate.</text>
</comment>
<dbReference type="PIRSF" id="PIRSF000478">
    <property type="entry name" value="TP_PyNP"/>
    <property type="match status" value="1"/>
</dbReference>
<dbReference type="SUPFAM" id="SSF54680">
    <property type="entry name" value="Pyrimidine nucleoside phosphorylase C-terminal domain"/>
    <property type="match status" value="1"/>
</dbReference>
<dbReference type="PANTHER" id="PTHR10515">
    <property type="entry name" value="THYMIDINE PHOSPHORYLASE"/>
    <property type="match status" value="1"/>
</dbReference>
<reference evidence="12 13" key="1">
    <citation type="submission" date="2023-01" db="EMBL/GenBank/DDBJ databases">
        <authorList>
            <person name="Lee S.H."/>
            <person name="Jung H.S."/>
            <person name="Yun J.U."/>
        </authorList>
    </citation>
    <scope>NUCLEOTIDE SEQUENCE [LARGE SCALE GENOMIC DNA]</scope>
    <source>
        <strain evidence="12 13">CBA3646</strain>
    </source>
</reference>
<dbReference type="Proteomes" id="UP001210339">
    <property type="component" value="Chromosome"/>
</dbReference>
<dbReference type="InterPro" id="IPR017872">
    <property type="entry name" value="Pyrmidine_PPase_CS"/>
</dbReference>
<evidence type="ECO:0000256" key="5">
    <source>
        <dbReference type="ARBA" id="ARBA00011889"/>
    </source>
</evidence>
<proteinExistence type="inferred from homology"/>
<dbReference type="Pfam" id="PF07831">
    <property type="entry name" value="PYNP_C"/>
    <property type="match status" value="1"/>
</dbReference>
<comment type="catalytic activity">
    <reaction evidence="10">
        <text>thymidine + phosphate = 2-deoxy-alpha-D-ribose 1-phosphate + thymine</text>
        <dbReference type="Rhea" id="RHEA:16037"/>
        <dbReference type="ChEBI" id="CHEBI:17748"/>
        <dbReference type="ChEBI" id="CHEBI:17821"/>
        <dbReference type="ChEBI" id="CHEBI:43474"/>
        <dbReference type="ChEBI" id="CHEBI:57259"/>
        <dbReference type="EC" id="2.4.2.2"/>
    </reaction>
</comment>
<dbReference type="Gene3D" id="1.20.970.10">
    <property type="entry name" value="Transferase, Pyrimidine Nucleoside Phosphorylase, Chain C"/>
    <property type="match status" value="1"/>
</dbReference>
<evidence type="ECO:0000256" key="8">
    <source>
        <dbReference type="ARBA" id="ARBA00022679"/>
    </source>
</evidence>
<dbReference type="InterPro" id="IPR035902">
    <property type="entry name" value="Nuc_phospho_transferase"/>
</dbReference>
<evidence type="ECO:0000259" key="11">
    <source>
        <dbReference type="SMART" id="SM00941"/>
    </source>
</evidence>
<evidence type="ECO:0000256" key="6">
    <source>
        <dbReference type="ARBA" id="ARBA00014680"/>
    </source>
</evidence>
<evidence type="ECO:0000256" key="4">
    <source>
        <dbReference type="ARBA" id="ARBA00011738"/>
    </source>
</evidence>
<evidence type="ECO:0000256" key="2">
    <source>
        <dbReference type="ARBA" id="ARBA00003877"/>
    </source>
</evidence>
<dbReference type="InterPro" id="IPR000312">
    <property type="entry name" value="Glycosyl_Trfase_fam3"/>
</dbReference>
<gene>
    <name evidence="12" type="ORF">O6R05_03375</name>
</gene>
<dbReference type="SUPFAM" id="SSF52418">
    <property type="entry name" value="Nucleoside phosphorylase/phosphoribosyltransferase catalytic domain"/>
    <property type="match status" value="1"/>
</dbReference>
<dbReference type="InterPro" id="IPR013102">
    <property type="entry name" value="PYNP_C"/>
</dbReference>
<dbReference type="NCBIfam" id="NF004747">
    <property type="entry name" value="PRK06078.1"/>
    <property type="match status" value="1"/>
</dbReference>
<keyword evidence="8 12" id="KW-0808">Transferase</keyword>
<organism evidence="12 13">
    <name type="scientific">Peptoniphilus equinus</name>
    <dbReference type="NCBI Taxonomy" id="3016343"/>
    <lineage>
        <taxon>Bacteria</taxon>
        <taxon>Bacillati</taxon>
        <taxon>Bacillota</taxon>
        <taxon>Tissierellia</taxon>
        <taxon>Tissierellales</taxon>
        <taxon>Peptoniphilaceae</taxon>
        <taxon>Peptoniphilus</taxon>
    </lineage>
</organism>
<dbReference type="EMBL" id="CP115667">
    <property type="protein sequence ID" value="WBW50600.1"/>
    <property type="molecule type" value="Genomic_DNA"/>
</dbReference>
<dbReference type="Pfam" id="PF00591">
    <property type="entry name" value="Glycos_transf_3"/>
    <property type="match status" value="1"/>
</dbReference>
<feature type="domain" description="Pyrimidine nucleoside phosphorylase C-terminal" evidence="11">
    <location>
        <begin position="344"/>
        <end position="417"/>
    </location>
</feature>
<evidence type="ECO:0000256" key="9">
    <source>
        <dbReference type="ARBA" id="ARBA00048453"/>
    </source>
</evidence>
<dbReference type="GO" id="GO:0016154">
    <property type="term" value="F:pyrimidine-nucleoside phosphorylase activity"/>
    <property type="evidence" value="ECO:0007669"/>
    <property type="project" value="UniProtKB-EC"/>
</dbReference>
<dbReference type="SMART" id="SM00941">
    <property type="entry name" value="PYNP_C"/>
    <property type="match status" value="1"/>
</dbReference>
<comment type="catalytic activity">
    <reaction evidence="1">
        <text>2'-deoxyuridine + phosphate = 2-deoxy-alpha-D-ribose 1-phosphate + uracil</text>
        <dbReference type="Rhea" id="RHEA:22824"/>
        <dbReference type="ChEBI" id="CHEBI:16450"/>
        <dbReference type="ChEBI" id="CHEBI:17568"/>
        <dbReference type="ChEBI" id="CHEBI:43474"/>
        <dbReference type="ChEBI" id="CHEBI:57259"/>
        <dbReference type="EC" id="2.4.2.2"/>
    </reaction>
</comment>
<dbReference type="InterPro" id="IPR017459">
    <property type="entry name" value="Glycosyl_Trfase_fam3_N_dom"/>
</dbReference>
<sequence>MHMYDIIEKKKNGAVLSTDEINFVIQGYTDGTIPDYQMSALLMAICLQNMTVEETFALTKAMIESGETIDLSGIEGVKVDKHSTGGVGDTTSLVLGPLVASLGVPFAKMSGRGLGHTGGTLDKLESIPGLCIDMSKEQFIDNTNAIKIAICGQTGEVTPADKKIYALRDATATVNHKGLIASSIMSKKIAVGADALVLDVKVGSGAFMKTLEAATELSQLMVVLGEQFKRKTVAVITDMSEPLGRAVGNSVEVIEAIDTLQNKGPKDLKELVVVLAEKLLLLAGAYDNPEDARQGIEGALSDGSALSKFKEMVELQGGDGSYLDDTSKFELSPAFELKSDAAGYVQKIDALKVGEVAKNLGAGRETKESILDLGAGIYLHKKIGDRVEIGDVLATLYTKKDDVDTAKADLLQAYTIGTEKQDGSALILKVVDHVE</sequence>
<evidence type="ECO:0000256" key="1">
    <source>
        <dbReference type="ARBA" id="ARBA00001066"/>
    </source>
</evidence>
<name>A0ABY7QUZ0_9FIRM</name>
<keyword evidence="7 12" id="KW-0328">Glycosyltransferase</keyword>
<dbReference type="RefSeq" id="WP_271192125.1">
    <property type="nucleotide sequence ID" value="NZ_CP115667.1"/>
</dbReference>
<dbReference type="InterPro" id="IPR036320">
    <property type="entry name" value="Glycosyl_Trfase_fam3_N_dom_sf"/>
</dbReference>
<evidence type="ECO:0000256" key="7">
    <source>
        <dbReference type="ARBA" id="ARBA00022676"/>
    </source>
</evidence>
<dbReference type="InterPro" id="IPR018090">
    <property type="entry name" value="Pyrmidine_PPas_bac/euk"/>
</dbReference>
<comment type="catalytic activity">
    <reaction evidence="9">
        <text>uridine + phosphate = alpha-D-ribose 1-phosphate + uracil</text>
        <dbReference type="Rhea" id="RHEA:24388"/>
        <dbReference type="ChEBI" id="CHEBI:16704"/>
        <dbReference type="ChEBI" id="CHEBI:17568"/>
        <dbReference type="ChEBI" id="CHEBI:43474"/>
        <dbReference type="ChEBI" id="CHEBI:57720"/>
        <dbReference type="EC" id="2.4.2.2"/>
    </reaction>
</comment>
<dbReference type="EC" id="2.4.2.2" evidence="5"/>
<dbReference type="NCBIfam" id="TIGR02644">
    <property type="entry name" value="Y_phosphoryl"/>
    <property type="match status" value="1"/>
</dbReference>
<evidence type="ECO:0000313" key="12">
    <source>
        <dbReference type="EMBL" id="WBW50600.1"/>
    </source>
</evidence>
<protein>
    <recommendedName>
        <fullName evidence="6">Pyrimidine-nucleoside phosphorylase</fullName>
        <ecNumber evidence="5">2.4.2.2</ecNumber>
    </recommendedName>
</protein>
<keyword evidence="13" id="KW-1185">Reference proteome</keyword>
<dbReference type="Gene3D" id="3.90.1170.30">
    <property type="entry name" value="Pyrimidine nucleoside phosphorylase-like, C-terminal domain"/>
    <property type="match status" value="1"/>
</dbReference>
<comment type="similarity">
    <text evidence="3">Belongs to the thymidine/pyrimidine-nucleoside phosphorylase family.</text>
</comment>
<dbReference type="InterPro" id="IPR000053">
    <property type="entry name" value="Thymidine/pyrmidine_PPase"/>
</dbReference>
<evidence type="ECO:0000256" key="10">
    <source>
        <dbReference type="ARBA" id="ARBA00048525"/>
    </source>
</evidence>
<dbReference type="InterPro" id="IPR036566">
    <property type="entry name" value="PYNP-like_C_sf"/>
</dbReference>
<dbReference type="Gene3D" id="3.40.1030.10">
    <property type="entry name" value="Nucleoside phosphorylase/phosphoribosyltransferase catalytic domain"/>
    <property type="match status" value="1"/>
</dbReference>
<evidence type="ECO:0000256" key="3">
    <source>
        <dbReference type="ARBA" id="ARBA00006915"/>
    </source>
</evidence>
<comment type="subunit">
    <text evidence="4">Homodimer.</text>
</comment>
<dbReference type="NCBIfam" id="NF004490">
    <property type="entry name" value="PRK05820.1"/>
    <property type="match status" value="1"/>
</dbReference>
<dbReference type="PANTHER" id="PTHR10515:SF0">
    <property type="entry name" value="THYMIDINE PHOSPHORYLASE"/>
    <property type="match status" value="1"/>
</dbReference>
<evidence type="ECO:0000313" key="13">
    <source>
        <dbReference type="Proteomes" id="UP001210339"/>
    </source>
</evidence>
<dbReference type="SUPFAM" id="SSF47648">
    <property type="entry name" value="Nucleoside phosphorylase/phosphoribosyltransferase N-terminal domain"/>
    <property type="match status" value="1"/>
</dbReference>
<accession>A0ABY7QUZ0</accession>